<dbReference type="Proteomes" id="UP000683925">
    <property type="component" value="Unassembled WGS sequence"/>
</dbReference>
<feature type="coiled-coil region" evidence="1">
    <location>
        <begin position="173"/>
        <end position="200"/>
    </location>
</feature>
<dbReference type="AlphaFoldDB" id="A0A8S1V6G1"/>
<name>A0A8S1V6G1_PAROT</name>
<protein>
    <submittedName>
        <fullName evidence="2">Uncharacterized protein</fullName>
    </submittedName>
</protein>
<feature type="coiled-coil region" evidence="1">
    <location>
        <begin position="1"/>
        <end position="147"/>
    </location>
</feature>
<gene>
    <name evidence="2" type="ORF">POCTA_138.1.T0580171</name>
</gene>
<dbReference type="OrthoDB" id="309961at2759"/>
<accession>A0A8S1V6G1</accession>
<feature type="coiled-coil region" evidence="1">
    <location>
        <begin position="235"/>
        <end position="351"/>
    </location>
</feature>
<organism evidence="2 3">
    <name type="scientific">Paramecium octaurelia</name>
    <dbReference type="NCBI Taxonomy" id="43137"/>
    <lineage>
        <taxon>Eukaryota</taxon>
        <taxon>Sar</taxon>
        <taxon>Alveolata</taxon>
        <taxon>Ciliophora</taxon>
        <taxon>Intramacronucleata</taxon>
        <taxon>Oligohymenophorea</taxon>
        <taxon>Peniculida</taxon>
        <taxon>Parameciidae</taxon>
        <taxon>Paramecium</taxon>
    </lineage>
</organism>
<dbReference type="EMBL" id="CAJJDP010000057">
    <property type="protein sequence ID" value="CAD8171512.1"/>
    <property type="molecule type" value="Genomic_DNA"/>
</dbReference>
<evidence type="ECO:0000313" key="3">
    <source>
        <dbReference type="Proteomes" id="UP000683925"/>
    </source>
</evidence>
<proteinExistence type="predicted"/>
<evidence type="ECO:0000313" key="2">
    <source>
        <dbReference type="EMBL" id="CAD8171512.1"/>
    </source>
</evidence>
<sequence length="416" mass="50173">MNQLERLLHQQGKKVKLQEQELDDVNRRHQELQTKLNQEEEKNKILQGNIDKLSLIEYELRRQIQFVEAQRDNLLEQLKSLHEYNFSMFNLQENHTYNKFRTVQELKLTRDELQKSQQQSLKLQTENAELISRVKELMNANASLNEKVHVYPQQFENLRQKYIKLLTERDIHIQSLSEIIEQLKIQRQTKEQKCEKIEFEESDITEDTNSNQDAILDEQTFKDNLEIIKIMKKSDEEKQRTILQLTEQVSQLQAENQKQRQHLTTEQVIQLYPQDIQLQIRRLQQLRAYISQFTTKIANLQKKQQEINQLKKQNLDLEELCKNQQEEINQCANKKIKLEEIQKQFAQVLKENWMLKEKLIELIQDEETVTEILQNLSKELCFDDYPFESLEELLKCYEKLRNNLRNQSEQRHKSQL</sequence>
<keyword evidence="1" id="KW-0175">Coiled coil</keyword>
<keyword evidence="3" id="KW-1185">Reference proteome</keyword>
<dbReference type="OMA" id="NKFRTVQ"/>
<evidence type="ECO:0000256" key="1">
    <source>
        <dbReference type="SAM" id="Coils"/>
    </source>
</evidence>
<reference evidence="2" key="1">
    <citation type="submission" date="2021-01" db="EMBL/GenBank/DDBJ databases">
        <authorList>
            <consortium name="Genoscope - CEA"/>
            <person name="William W."/>
        </authorList>
    </citation>
    <scope>NUCLEOTIDE SEQUENCE</scope>
</reference>
<comment type="caution">
    <text evidence="2">The sequence shown here is derived from an EMBL/GenBank/DDBJ whole genome shotgun (WGS) entry which is preliminary data.</text>
</comment>